<dbReference type="EMBL" id="CAJOBQ010000734">
    <property type="protein sequence ID" value="CAF4409798.1"/>
    <property type="molecule type" value="Genomic_DNA"/>
</dbReference>
<accession>A0A820PSZ4</accession>
<dbReference type="Proteomes" id="UP000663869">
    <property type="component" value="Unassembled WGS sequence"/>
</dbReference>
<sequence>MNPKIGSKRLLLYPTALSTTPNHIRFRLLNAGTSIKTSLALHYDSLQQVDVYGNGIYVSPITYSSPGDSNYFNRTTRRATFLIDDATVIDLKISQLIVLAFGLPSTTPSAFFTTNLVANLVALLGVSPDIIRRVNTISANNDT</sequence>
<evidence type="ECO:0000256" key="1">
    <source>
        <dbReference type="ARBA" id="ARBA00022729"/>
    </source>
</evidence>
<dbReference type="PANTHER" id="PTHR46769:SF2">
    <property type="entry name" value="FIBROCYSTIN-L ISOFORM 2 PRECURSOR-RELATED"/>
    <property type="match status" value="1"/>
</dbReference>
<name>A0A820PSZ4_9BILA</name>
<evidence type="ECO:0000313" key="3">
    <source>
        <dbReference type="EMBL" id="CAF4409798.1"/>
    </source>
</evidence>
<dbReference type="AlphaFoldDB" id="A0A820PSZ4"/>
<dbReference type="PANTHER" id="PTHR46769">
    <property type="entry name" value="POLYCYSTIC KIDNEY AND HEPATIC DISEASE 1 (AUTOSOMAL RECESSIVE)-LIKE 1"/>
    <property type="match status" value="1"/>
</dbReference>
<protein>
    <submittedName>
        <fullName evidence="3">Uncharacterized protein</fullName>
    </submittedName>
</protein>
<gene>
    <name evidence="2" type="ORF">FME351_LOCUS26606</name>
    <name evidence="3" type="ORF">TSG867_LOCUS13636</name>
</gene>
<dbReference type="InterPro" id="IPR052387">
    <property type="entry name" value="Fibrocystin"/>
</dbReference>
<comment type="caution">
    <text evidence="3">The sequence shown here is derived from an EMBL/GenBank/DDBJ whole genome shotgun (WGS) entry which is preliminary data.</text>
</comment>
<evidence type="ECO:0000313" key="2">
    <source>
        <dbReference type="EMBL" id="CAF3684550.1"/>
    </source>
</evidence>
<dbReference type="EMBL" id="CAJNYU010003584">
    <property type="protein sequence ID" value="CAF3684550.1"/>
    <property type="molecule type" value="Genomic_DNA"/>
</dbReference>
<evidence type="ECO:0000313" key="4">
    <source>
        <dbReference type="Proteomes" id="UP000663862"/>
    </source>
</evidence>
<organism evidence="3 4">
    <name type="scientific">Rotaria socialis</name>
    <dbReference type="NCBI Taxonomy" id="392032"/>
    <lineage>
        <taxon>Eukaryota</taxon>
        <taxon>Metazoa</taxon>
        <taxon>Spiralia</taxon>
        <taxon>Gnathifera</taxon>
        <taxon>Rotifera</taxon>
        <taxon>Eurotatoria</taxon>
        <taxon>Bdelloidea</taxon>
        <taxon>Philodinida</taxon>
        <taxon>Philodinidae</taxon>
        <taxon>Rotaria</taxon>
    </lineage>
</organism>
<dbReference type="Proteomes" id="UP000663862">
    <property type="component" value="Unassembled WGS sequence"/>
</dbReference>
<keyword evidence="1" id="KW-0732">Signal</keyword>
<proteinExistence type="predicted"/>
<reference evidence="3" key="1">
    <citation type="submission" date="2021-02" db="EMBL/GenBank/DDBJ databases">
        <authorList>
            <person name="Nowell W R."/>
        </authorList>
    </citation>
    <scope>NUCLEOTIDE SEQUENCE</scope>
</reference>